<organism evidence="1 2">
    <name type="scientific">Planoprotostelium fungivorum</name>
    <dbReference type="NCBI Taxonomy" id="1890364"/>
    <lineage>
        <taxon>Eukaryota</taxon>
        <taxon>Amoebozoa</taxon>
        <taxon>Evosea</taxon>
        <taxon>Variosea</taxon>
        <taxon>Cavosteliida</taxon>
        <taxon>Cavosteliaceae</taxon>
        <taxon>Planoprotostelium</taxon>
    </lineage>
</organism>
<name>A0A2P6N297_9EUKA</name>
<dbReference type="AlphaFoldDB" id="A0A2P6N297"/>
<gene>
    <name evidence="1" type="ORF">PROFUN_13885</name>
</gene>
<protein>
    <submittedName>
        <fullName evidence="1">Uncharacterized protein</fullName>
    </submittedName>
</protein>
<accession>A0A2P6N297</accession>
<evidence type="ECO:0000313" key="2">
    <source>
        <dbReference type="Proteomes" id="UP000241769"/>
    </source>
</evidence>
<dbReference type="EMBL" id="MDYQ01000241">
    <property type="protein sequence ID" value="PRP78076.1"/>
    <property type="molecule type" value="Genomic_DNA"/>
</dbReference>
<evidence type="ECO:0000313" key="1">
    <source>
        <dbReference type="EMBL" id="PRP78076.1"/>
    </source>
</evidence>
<comment type="caution">
    <text evidence="1">The sequence shown here is derived from an EMBL/GenBank/DDBJ whole genome shotgun (WGS) entry which is preliminary data.</text>
</comment>
<dbReference type="Proteomes" id="UP000241769">
    <property type="component" value="Unassembled WGS sequence"/>
</dbReference>
<proteinExistence type="predicted"/>
<reference evidence="1 2" key="1">
    <citation type="journal article" date="2018" name="Genome Biol. Evol.">
        <title>Multiple Roots of Fruiting Body Formation in Amoebozoa.</title>
        <authorList>
            <person name="Hillmann F."/>
            <person name="Forbes G."/>
            <person name="Novohradska S."/>
            <person name="Ferling I."/>
            <person name="Riege K."/>
            <person name="Groth M."/>
            <person name="Westermann M."/>
            <person name="Marz M."/>
            <person name="Spaller T."/>
            <person name="Winckler T."/>
            <person name="Schaap P."/>
            <person name="Glockner G."/>
        </authorList>
    </citation>
    <scope>NUCLEOTIDE SEQUENCE [LARGE SCALE GENOMIC DNA]</scope>
    <source>
        <strain evidence="1 2">Jena</strain>
    </source>
</reference>
<dbReference type="InParanoid" id="A0A2P6N297"/>
<sequence length="336" mass="38564">MVTTERMQKLSRYIRFTVTKRPFDVVCLWSCLYLLLSIKGCLFQVAQDAKKRKSISEDHPRSVAALGFFDTTVFIIVDVVLDSKVDNPPRQRMIRRRPTGRQRKGKRLVKWFGTDNELSKSRRPNDEVDVVITSLVRTRSDAHITYVTPGAAAEFTRHSERCHWSLQVWRMISNLLSISNKTVKAAIEKTQRVEKLDLTFDGFGPLNFHTRREDQGVKESDIYPLTVPTTRSNNRDKYHRLLRWTIDIRSALRVVRSRVKPRTEPLEAIDRRSLVAWEDEDVSPADQAQHLDEKSCLPDRSLYDSTRDDSVKAAAIELAKAAVNQVIESVTGGLAE</sequence>
<keyword evidence="2" id="KW-1185">Reference proteome</keyword>